<evidence type="ECO:0000313" key="2">
    <source>
        <dbReference type="EMBL" id="KAG2655593.1"/>
    </source>
</evidence>
<dbReference type="EMBL" id="CM029037">
    <property type="protein sequence ID" value="KAG2655593.1"/>
    <property type="molecule type" value="Genomic_DNA"/>
</dbReference>
<reference evidence="2" key="1">
    <citation type="submission" date="2020-05" db="EMBL/GenBank/DDBJ databases">
        <title>WGS assembly of Panicum virgatum.</title>
        <authorList>
            <person name="Lovell J.T."/>
            <person name="Jenkins J."/>
            <person name="Shu S."/>
            <person name="Juenger T.E."/>
            <person name="Schmutz J."/>
        </authorList>
    </citation>
    <scope>NUCLEOTIDE SEQUENCE</scope>
    <source>
        <strain evidence="2">AP13</strain>
    </source>
</reference>
<feature type="compositionally biased region" description="Pro residues" evidence="1">
    <location>
        <begin position="50"/>
        <end position="62"/>
    </location>
</feature>
<proteinExistence type="predicted"/>
<organism evidence="2 3">
    <name type="scientific">Panicum virgatum</name>
    <name type="common">Blackwell switchgrass</name>
    <dbReference type="NCBI Taxonomy" id="38727"/>
    <lineage>
        <taxon>Eukaryota</taxon>
        <taxon>Viridiplantae</taxon>
        <taxon>Streptophyta</taxon>
        <taxon>Embryophyta</taxon>
        <taxon>Tracheophyta</taxon>
        <taxon>Spermatophyta</taxon>
        <taxon>Magnoliopsida</taxon>
        <taxon>Liliopsida</taxon>
        <taxon>Poales</taxon>
        <taxon>Poaceae</taxon>
        <taxon>PACMAD clade</taxon>
        <taxon>Panicoideae</taxon>
        <taxon>Panicodae</taxon>
        <taxon>Paniceae</taxon>
        <taxon>Panicinae</taxon>
        <taxon>Panicum</taxon>
        <taxon>Panicum sect. Hiantes</taxon>
    </lineage>
</organism>
<dbReference type="AlphaFoldDB" id="A0A8T0XE49"/>
<sequence>MLPPLIQSHATHFTHGDTHTSHTAVPPRRLRPGRRRHPRPSPPSSAAATAPPPFSATAPPPASHVHAATAPTPVHVRRVSSAPQHAPPLRLFAGLGSAGRHGRRLSSAAQPSPSRARLRSAASGARLRLRCAASSPGRCRSATGHARPTGRVPRHRLPTSAAPPPRGVAGLPLATPDLRAGRRTTGVTPPQCHLFAGLPRPRRAAATPFTFDLQ</sequence>
<feature type="compositionally biased region" description="Low complexity" evidence="1">
    <location>
        <begin position="105"/>
        <end position="136"/>
    </location>
</feature>
<dbReference type="Proteomes" id="UP000823388">
    <property type="component" value="Chromosome 1K"/>
</dbReference>
<evidence type="ECO:0000256" key="1">
    <source>
        <dbReference type="SAM" id="MobiDB-lite"/>
    </source>
</evidence>
<accession>A0A8T0XE49</accession>
<keyword evidence="3" id="KW-1185">Reference proteome</keyword>
<name>A0A8T0XE49_PANVG</name>
<comment type="caution">
    <text evidence="2">The sequence shown here is derived from an EMBL/GenBank/DDBJ whole genome shotgun (WGS) entry which is preliminary data.</text>
</comment>
<feature type="compositionally biased region" description="Basic residues" evidence="1">
    <location>
        <begin position="28"/>
        <end position="39"/>
    </location>
</feature>
<gene>
    <name evidence="2" type="ORF">PVAP13_1KG026601</name>
</gene>
<protein>
    <submittedName>
        <fullName evidence="2">Uncharacterized protein</fullName>
    </submittedName>
</protein>
<evidence type="ECO:0000313" key="3">
    <source>
        <dbReference type="Proteomes" id="UP000823388"/>
    </source>
</evidence>
<feature type="region of interest" description="Disordered" evidence="1">
    <location>
        <begin position="1"/>
        <end position="171"/>
    </location>
</feature>